<feature type="chain" id="PRO_5028813489" evidence="2">
    <location>
        <begin position="26"/>
        <end position="122"/>
    </location>
</feature>
<evidence type="ECO:0000256" key="2">
    <source>
        <dbReference type="SAM" id="SignalP"/>
    </source>
</evidence>
<feature type="signal peptide" evidence="2">
    <location>
        <begin position="1"/>
        <end position="25"/>
    </location>
</feature>
<proteinExistence type="predicted"/>
<keyword evidence="2" id="KW-0732">Signal</keyword>
<dbReference type="RefSeq" id="WP_187000047.1">
    <property type="nucleotide sequence ID" value="NZ_CP060414.2"/>
</dbReference>
<organism evidence="4 5">
    <name type="scientific">Neisseria musculi</name>
    <dbReference type="NCBI Taxonomy" id="1815583"/>
    <lineage>
        <taxon>Bacteria</taxon>
        <taxon>Pseudomonadati</taxon>
        <taxon>Pseudomonadota</taxon>
        <taxon>Betaproteobacteria</taxon>
        <taxon>Neisseriales</taxon>
        <taxon>Neisseriaceae</taxon>
        <taxon>Neisseria</taxon>
    </lineage>
</organism>
<protein>
    <submittedName>
        <fullName evidence="4">Glycine zipper family protein</fullName>
    </submittedName>
</protein>
<evidence type="ECO:0000256" key="1">
    <source>
        <dbReference type="SAM" id="MobiDB-lite"/>
    </source>
</evidence>
<evidence type="ECO:0000313" key="5">
    <source>
        <dbReference type="Proteomes" id="UP000516412"/>
    </source>
</evidence>
<sequence>MNMVRKSMITVLAASALVLAPLAQARMSDRTTATIVGAAVGGVIGSAAGNNMESTLIGAALGGTAGNLYAKRNQKRKAAERVVYRDITHHHHHYYGHGNKRHYGPPHAHYKHHGGRGHRHHH</sequence>
<feature type="region of interest" description="Disordered" evidence="1">
    <location>
        <begin position="93"/>
        <end position="122"/>
    </location>
</feature>
<name>A0A7H1M8W7_9NEIS</name>
<gene>
    <name evidence="4" type="ORF">H7A79_1701</name>
</gene>
<dbReference type="InterPro" id="IPR039567">
    <property type="entry name" value="Gly-zipper"/>
</dbReference>
<dbReference type="AlphaFoldDB" id="A0A7H1M8W7"/>
<reference evidence="4" key="1">
    <citation type="submission" date="2024-06" db="EMBL/GenBank/DDBJ databases">
        <title>Complete Genome Sequence of mouse commensal type strain Neisseria musculi.</title>
        <authorList>
            <person name="Thapa E."/>
            <person name="Aluvathingal J."/>
            <person name="Nadendla S."/>
            <person name="Mehta A."/>
            <person name="Tettelin H."/>
            <person name="Weyand N.J."/>
        </authorList>
    </citation>
    <scope>NUCLEOTIDE SEQUENCE</scope>
    <source>
        <strain evidence="4">NW831</strain>
    </source>
</reference>
<feature type="domain" description="Glycine zipper" evidence="3">
    <location>
        <begin position="35"/>
        <end position="75"/>
    </location>
</feature>
<dbReference type="KEGG" id="nmus:H7A79_1701"/>
<dbReference type="Pfam" id="PF13488">
    <property type="entry name" value="Gly-zipper_Omp"/>
    <property type="match status" value="1"/>
</dbReference>
<keyword evidence="5" id="KW-1185">Reference proteome</keyword>
<dbReference type="Proteomes" id="UP000516412">
    <property type="component" value="Chromosome"/>
</dbReference>
<accession>A0A7H1M8W7</accession>
<evidence type="ECO:0000313" key="4">
    <source>
        <dbReference type="EMBL" id="QNT58082.1"/>
    </source>
</evidence>
<dbReference type="EMBL" id="CP060414">
    <property type="protein sequence ID" value="QNT58082.1"/>
    <property type="molecule type" value="Genomic_DNA"/>
</dbReference>
<evidence type="ECO:0000259" key="3">
    <source>
        <dbReference type="Pfam" id="PF13488"/>
    </source>
</evidence>